<dbReference type="PANTHER" id="PTHR10799">
    <property type="entry name" value="SNF2/RAD54 HELICASE FAMILY"/>
    <property type="match status" value="1"/>
</dbReference>
<evidence type="ECO:0000259" key="3">
    <source>
        <dbReference type="PROSITE" id="PS51194"/>
    </source>
</evidence>
<dbReference type="SMART" id="SM00487">
    <property type="entry name" value="DEXDc"/>
    <property type="match status" value="1"/>
</dbReference>
<dbReference type="PROSITE" id="PS51192">
    <property type="entry name" value="HELICASE_ATP_BIND_1"/>
    <property type="match status" value="1"/>
</dbReference>
<dbReference type="InterPro" id="IPR000330">
    <property type="entry name" value="SNF2_N"/>
</dbReference>
<dbReference type="InterPro" id="IPR027417">
    <property type="entry name" value="P-loop_NTPase"/>
</dbReference>
<name>A0A845I2J1_9BURK</name>
<dbReference type="InterPro" id="IPR014001">
    <property type="entry name" value="Helicase_ATP-bd"/>
</dbReference>
<dbReference type="AlphaFoldDB" id="A0A845I2J1"/>
<dbReference type="InterPro" id="IPR038718">
    <property type="entry name" value="SNF2-like_sf"/>
</dbReference>
<evidence type="ECO:0000256" key="1">
    <source>
        <dbReference type="ARBA" id="ARBA00022801"/>
    </source>
</evidence>
<reference evidence="4" key="1">
    <citation type="submission" date="2019-12" db="EMBL/GenBank/DDBJ databases">
        <title>Novel species isolated from a subtropical stream in China.</title>
        <authorList>
            <person name="Lu H."/>
        </authorList>
    </citation>
    <scope>NUCLEOTIDE SEQUENCE [LARGE SCALE GENOMIC DNA]</scope>
    <source>
        <strain evidence="4">FT93W</strain>
    </source>
</reference>
<dbReference type="InterPro" id="IPR001650">
    <property type="entry name" value="Helicase_C-like"/>
</dbReference>
<dbReference type="Pfam" id="PF00176">
    <property type="entry name" value="SNF2-rel_dom"/>
    <property type="match status" value="1"/>
</dbReference>
<protein>
    <submittedName>
        <fullName evidence="4">ATP-dependent helicase</fullName>
    </submittedName>
</protein>
<accession>A0A845I2J1</accession>
<dbReference type="EMBL" id="WWCL01000002">
    <property type="protein sequence ID" value="MYN45921.1"/>
    <property type="molecule type" value="Genomic_DNA"/>
</dbReference>
<dbReference type="Proteomes" id="UP000444316">
    <property type="component" value="Unassembled WGS sequence"/>
</dbReference>
<keyword evidence="1" id="KW-0378">Hydrolase</keyword>
<dbReference type="Pfam" id="PF00271">
    <property type="entry name" value="Helicase_C"/>
    <property type="match status" value="1"/>
</dbReference>
<gene>
    <name evidence="4" type="ORF">GTP23_12770</name>
</gene>
<dbReference type="InterPro" id="IPR049730">
    <property type="entry name" value="SNF2/RAD54-like_C"/>
</dbReference>
<dbReference type="PROSITE" id="PS51194">
    <property type="entry name" value="HELICASE_CTER"/>
    <property type="match status" value="1"/>
</dbReference>
<evidence type="ECO:0000313" key="5">
    <source>
        <dbReference type="Proteomes" id="UP000444316"/>
    </source>
</evidence>
<sequence length="558" mass="60791">MRFVPFFRGSALGPAEAGSAASQGYFILDGSVYFLGDEMRSELAGIYPSCSLRNAILSVRRLGKSGRLQDPAGDLLEKLASAREQGTGTAAKFVRELYPYQKIGVDWLNFCIRHGIGTILADDMGLGKTAQLIAAICATIGRSPDARILVVAPNPLLENWRREFAFFAPDVVPYLHFGFPRSGLSAELAAHQVVLTAYTTLVSDIRMLSEIGFSLAIFDEASVLKNPESSRSVAASEILSEVKIAVTGTPVENSLTDAWTLVNLVFPSYLGPLDQFRREYVGSGVAHSLSLDLSGLESSLRQITLRRMKKDVLAQLPPRRDIHLPVNMGEAERISYDGIICALKDDVSGGGANVLSLINRLQQFTSHPFLIGNGGSDDCASLAAASAKFELLLLLLDRIAAAGEKVLIFATFQKMIDLLASAVRQRYGVTAGIIDGRIANEARQPLIDEFGGAGGFAVMILHPRTAGMGFNITAASHVIHYSRQWNPALEMQATARAWRNGQTATVTAYYLFYAVSIEERIDERLRQKQELSDSVVSLADEKESDKQLMLEYLGSYGR</sequence>
<evidence type="ECO:0000313" key="4">
    <source>
        <dbReference type="EMBL" id="MYN45921.1"/>
    </source>
</evidence>
<proteinExistence type="predicted"/>
<feature type="domain" description="Helicase C-terminal" evidence="3">
    <location>
        <begin position="394"/>
        <end position="542"/>
    </location>
</feature>
<dbReference type="GO" id="GO:0016787">
    <property type="term" value="F:hydrolase activity"/>
    <property type="evidence" value="ECO:0007669"/>
    <property type="project" value="UniProtKB-KW"/>
</dbReference>
<dbReference type="RefSeq" id="WP_161035459.1">
    <property type="nucleotide sequence ID" value="NZ_WWCL01000002.1"/>
</dbReference>
<dbReference type="GO" id="GO:0005524">
    <property type="term" value="F:ATP binding"/>
    <property type="evidence" value="ECO:0007669"/>
    <property type="project" value="InterPro"/>
</dbReference>
<organism evidence="4 5">
    <name type="scientific">Duganella fentianensis</name>
    <dbReference type="NCBI Taxonomy" id="2692177"/>
    <lineage>
        <taxon>Bacteria</taxon>
        <taxon>Pseudomonadati</taxon>
        <taxon>Pseudomonadota</taxon>
        <taxon>Betaproteobacteria</taxon>
        <taxon>Burkholderiales</taxon>
        <taxon>Oxalobacteraceae</taxon>
        <taxon>Telluria group</taxon>
        <taxon>Duganella</taxon>
    </lineage>
</organism>
<keyword evidence="4" id="KW-0547">Nucleotide-binding</keyword>
<dbReference type="CDD" id="cd18793">
    <property type="entry name" value="SF2_C_SNF"/>
    <property type="match status" value="1"/>
</dbReference>
<dbReference type="SMART" id="SM00490">
    <property type="entry name" value="HELICc"/>
    <property type="match status" value="1"/>
</dbReference>
<comment type="caution">
    <text evidence="4">The sequence shown here is derived from an EMBL/GenBank/DDBJ whole genome shotgun (WGS) entry which is preliminary data.</text>
</comment>
<dbReference type="SUPFAM" id="SSF52540">
    <property type="entry name" value="P-loop containing nucleoside triphosphate hydrolases"/>
    <property type="match status" value="2"/>
</dbReference>
<evidence type="ECO:0000259" key="2">
    <source>
        <dbReference type="PROSITE" id="PS51192"/>
    </source>
</evidence>
<dbReference type="GO" id="GO:0004386">
    <property type="term" value="F:helicase activity"/>
    <property type="evidence" value="ECO:0007669"/>
    <property type="project" value="UniProtKB-KW"/>
</dbReference>
<dbReference type="Gene3D" id="3.40.50.300">
    <property type="entry name" value="P-loop containing nucleotide triphosphate hydrolases"/>
    <property type="match status" value="1"/>
</dbReference>
<keyword evidence="5" id="KW-1185">Reference proteome</keyword>
<dbReference type="Gene3D" id="3.40.50.10810">
    <property type="entry name" value="Tandem AAA-ATPase domain"/>
    <property type="match status" value="1"/>
</dbReference>
<feature type="domain" description="Helicase ATP-binding" evidence="2">
    <location>
        <begin position="109"/>
        <end position="268"/>
    </location>
</feature>
<keyword evidence="4" id="KW-0347">Helicase</keyword>
<keyword evidence="4" id="KW-0067">ATP-binding</keyword>